<sequence>MTSLLKKKTRGAFILGALLLAVVGPGFVRAAGEPYRPQFHFTPERNWLNDPNGLVYYKGEYHLFFQYNPYGIGGAYKSWGHAVSRDLVRWEELPVAIPYADGIEIFSGSAVIDWNNTSGFGVDGEPPMVAIYTGAHGVQDQRIAYSNDRGRTFTNYSGNPVIDIGSNDFRDPKVFWHQPTGKWVMIVALSGLHKVRLYSSPNLKNWTQLSEFGPAGAGTGAWECPDLFQLPVQDEGGARKWVLTVGVNGAPSGGTGAQYFIGEFNGTTFVDDAAGDVPPLPAGTLIADFEGSNYGGWTTTGTAFGGGAVAGAFGNQNPVTGYRGAKCVNSYLGGDGSTGTLTSPAFALTKRYLNFLIGGGNHPGQTCVNLIVNGNVVRTATGADNERLNWTHWDVSQYAGMNATLRVVDSHTGGWGHVNVDHFLLSDDIVPSEADSTLWMDYGPDNYAAVSWSDIPEGDGRRLWIGWMVDLRYVGSIPTTPWLGGMTLPRELVLKRTSAGLRVAQRPVEELRSLRSTRFTHPSGSLAEVDAWLANQDVPKLFECIIELEVPVGESAGLRIGTTTENTKVTWNRATSSLAVDRTQSGNVGFNGSFPGVYSAPVHDAGDRLKLHLLVDAASLEVFSADGTTTLSNLIFPAAATKGLQLFGAPGTRVTAFDLWELGSIHPAKPDGLLGHWAFDEAVPGTYADSSGNGHIMSATGGLPAPAVVPGVRGNAAEIRRVEAGPQTTSLLVPAAGTLMPDSFTVSYHFNPKANDNAKLSQIRWETSAGLAWGFELLQDRKMNFYVFDARTANDVQSASALPFEAFNASGGTADNIDNDPTWHHVAASYDSLGGKLTLYLDGVKSEKAVTGLLGGPRYGSTGIGGGIRSGSGLTIYDDLRIYGRRLTDSEVAHLRLNPGVSLPEPEPDPVVPPSLRIERYGSSMIVSWPAGTGLALWQSTALDPGDWVKIPNSENLTSHATVTSEGNKMFFRLGPP</sequence>
<name>A0A934VBT0_9BACT</name>
<dbReference type="SUPFAM" id="SSF49899">
    <property type="entry name" value="Concanavalin A-like lectins/glucanases"/>
    <property type="match status" value="2"/>
</dbReference>
<dbReference type="PROSITE" id="PS00609">
    <property type="entry name" value="GLYCOSYL_HYDROL_F32"/>
    <property type="match status" value="1"/>
</dbReference>
<dbReference type="InterPro" id="IPR013148">
    <property type="entry name" value="Glyco_hydro_32_N"/>
</dbReference>
<evidence type="ECO:0000259" key="6">
    <source>
        <dbReference type="SMART" id="SM00560"/>
    </source>
</evidence>
<keyword evidence="2" id="KW-0732">Signal</keyword>
<dbReference type="Proteomes" id="UP000600139">
    <property type="component" value="Unassembled WGS sequence"/>
</dbReference>
<dbReference type="EMBL" id="JAENIK010000011">
    <property type="protein sequence ID" value="MBK1816261.1"/>
    <property type="molecule type" value="Genomic_DNA"/>
</dbReference>
<dbReference type="InterPro" id="IPR013320">
    <property type="entry name" value="ConA-like_dom_sf"/>
</dbReference>
<dbReference type="SMART" id="SM00560">
    <property type="entry name" value="LamGL"/>
    <property type="match status" value="1"/>
</dbReference>
<protein>
    <submittedName>
        <fullName evidence="7">Glycoside hydrolase family 32 protein</fullName>
    </submittedName>
</protein>
<dbReference type="Gene3D" id="2.60.120.200">
    <property type="match status" value="1"/>
</dbReference>
<keyword evidence="3 7" id="KW-0378">Hydrolase</keyword>
<evidence type="ECO:0000256" key="4">
    <source>
        <dbReference type="ARBA" id="ARBA00023157"/>
    </source>
</evidence>
<keyword evidence="5" id="KW-0326">Glycosidase</keyword>
<dbReference type="CDD" id="cd18622">
    <property type="entry name" value="GH32_Inu-like"/>
    <property type="match status" value="1"/>
</dbReference>
<feature type="domain" description="LamG-like jellyroll fold" evidence="6">
    <location>
        <begin position="742"/>
        <end position="890"/>
    </location>
</feature>
<evidence type="ECO:0000256" key="1">
    <source>
        <dbReference type="ARBA" id="ARBA00009902"/>
    </source>
</evidence>
<dbReference type="GO" id="GO:0005987">
    <property type="term" value="P:sucrose catabolic process"/>
    <property type="evidence" value="ECO:0007669"/>
    <property type="project" value="TreeGrafter"/>
</dbReference>
<keyword evidence="4" id="KW-1015">Disulfide bond</keyword>
<reference evidence="7" key="1">
    <citation type="submission" date="2021-01" db="EMBL/GenBank/DDBJ databases">
        <title>Modified the classification status of verrucomicrobia.</title>
        <authorList>
            <person name="Feng X."/>
        </authorList>
    </citation>
    <scope>NUCLEOTIDE SEQUENCE</scope>
    <source>
        <strain evidence="7">JCM 18052</strain>
    </source>
</reference>
<accession>A0A934VBT0</accession>
<dbReference type="InterPro" id="IPR018053">
    <property type="entry name" value="Glyco_hydro_32_AS"/>
</dbReference>
<evidence type="ECO:0000313" key="8">
    <source>
        <dbReference type="Proteomes" id="UP000600139"/>
    </source>
</evidence>
<dbReference type="Pfam" id="PF13385">
    <property type="entry name" value="Laminin_G_3"/>
    <property type="match status" value="1"/>
</dbReference>
<proteinExistence type="inferred from homology"/>
<dbReference type="InterPro" id="IPR023296">
    <property type="entry name" value="Glyco_hydro_beta-prop_sf"/>
</dbReference>
<evidence type="ECO:0000256" key="2">
    <source>
        <dbReference type="ARBA" id="ARBA00022729"/>
    </source>
</evidence>
<dbReference type="Pfam" id="PF00251">
    <property type="entry name" value="Glyco_hydro_32N"/>
    <property type="match status" value="2"/>
</dbReference>
<evidence type="ECO:0000313" key="7">
    <source>
        <dbReference type="EMBL" id="MBK1816261.1"/>
    </source>
</evidence>
<dbReference type="GO" id="GO:0004575">
    <property type="term" value="F:sucrose alpha-glucosidase activity"/>
    <property type="evidence" value="ECO:0007669"/>
    <property type="project" value="TreeGrafter"/>
</dbReference>
<dbReference type="InterPro" id="IPR006558">
    <property type="entry name" value="LamG-like"/>
</dbReference>
<dbReference type="Gene3D" id="2.60.120.560">
    <property type="entry name" value="Exo-inulinase, domain 1"/>
    <property type="match status" value="1"/>
</dbReference>
<gene>
    <name evidence="7" type="ORF">JIN84_11610</name>
</gene>
<dbReference type="RefSeq" id="WP_200351208.1">
    <property type="nucleotide sequence ID" value="NZ_BAABHZ010000006.1"/>
</dbReference>
<dbReference type="InterPro" id="IPR013189">
    <property type="entry name" value="Glyco_hydro_32_C"/>
</dbReference>
<dbReference type="GO" id="GO:0005737">
    <property type="term" value="C:cytoplasm"/>
    <property type="evidence" value="ECO:0007669"/>
    <property type="project" value="TreeGrafter"/>
</dbReference>
<evidence type="ECO:0000256" key="5">
    <source>
        <dbReference type="ARBA" id="ARBA00023295"/>
    </source>
</evidence>
<dbReference type="SUPFAM" id="SSF75005">
    <property type="entry name" value="Arabinanase/levansucrase/invertase"/>
    <property type="match status" value="1"/>
</dbReference>
<evidence type="ECO:0000256" key="3">
    <source>
        <dbReference type="ARBA" id="ARBA00022801"/>
    </source>
</evidence>
<dbReference type="PANTHER" id="PTHR42800:SF1">
    <property type="entry name" value="EXOINULINASE INUD (AFU_ORTHOLOGUE AFUA_5G00480)"/>
    <property type="match status" value="1"/>
</dbReference>
<dbReference type="PANTHER" id="PTHR42800">
    <property type="entry name" value="EXOINULINASE INUD (AFU_ORTHOLOGUE AFUA_5G00480)"/>
    <property type="match status" value="1"/>
</dbReference>
<dbReference type="Pfam" id="PF08244">
    <property type="entry name" value="Glyco_hydro_32C"/>
    <property type="match status" value="1"/>
</dbReference>
<keyword evidence="8" id="KW-1185">Reference proteome</keyword>
<dbReference type="AlphaFoldDB" id="A0A934VBT0"/>
<dbReference type="InterPro" id="IPR001362">
    <property type="entry name" value="Glyco_hydro_32"/>
</dbReference>
<comment type="caution">
    <text evidence="7">The sequence shown here is derived from an EMBL/GenBank/DDBJ whole genome shotgun (WGS) entry which is preliminary data.</text>
</comment>
<organism evidence="7 8">
    <name type="scientific">Luteolibacter yonseiensis</name>
    <dbReference type="NCBI Taxonomy" id="1144680"/>
    <lineage>
        <taxon>Bacteria</taxon>
        <taxon>Pseudomonadati</taxon>
        <taxon>Verrucomicrobiota</taxon>
        <taxon>Verrucomicrobiia</taxon>
        <taxon>Verrucomicrobiales</taxon>
        <taxon>Verrucomicrobiaceae</taxon>
        <taxon>Luteolibacter</taxon>
    </lineage>
</organism>
<comment type="similarity">
    <text evidence="1">Belongs to the glycosyl hydrolase 32 family.</text>
</comment>
<dbReference type="Gene3D" id="2.115.10.20">
    <property type="entry name" value="Glycosyl hydrolase domain, family 43"/>
    <property type="match status" value="2"/>
</dbReference>
<dbReference type="SMART" id="SM00640">
    <property type="entry name" value="Glyco_32"/>
    <property type="match status" value="1"/>
</dbReference>